<sequence>MIVKEFDEIVLVMMKRKEIKLKDIAERIGTSSVYARQVINGFQSGGKATEYRNQIAEYLEINPKYENEVKTSKGG</sequence>
<gene>
    <name evidence="1" type="ORF">RAK27_02575</name>
</gene>
<accession>A0AAW9JSJ5</accession>
<dbReference type="EMBL" id="JAVBVO010000002">
    <property type="protein sequence ID" value="MDZ5757534.1"/>
    <property type="molecule type" value="Genomic_DNA"/>
</dbReference>
<comment type="caution">
    <text evidence="1">The sequence shown here is derived from an EMBL/GenBank/DDBJ whole genome shotgun (WGS) entry which is preliminary data.</text>
</comment>
<dbReference type="AlphaFoldDB" id="A0AAW9JSJ5"/>
<reference evidence="1" key="1">
    <citation type="submission" date="2023-08" db="EMBL/GenBank/DDBJ databases">
        <title>Genomic characterization of piscicolin 126 produced by Carnobacterium maltaromaticum CM22 strain isolated from salmon (Salmo salar).</title>
        <authorList>
            <person name="Gonzalez-Gragera E."/>
            <person name="Garcia-Lopez J.D."/>
            <person name="Teso-Perez C."/>
            <person name="Gimenez-Hernandez I."/>
            <person name="Peralta-Sanchez J.M."/>
            <person name="Valdivia E."/>
            <person name="Montalban-Lopez M."/>
            <person name="Martin-Platero A.M."/>
            <person name="Banos A."/>
            <person name="Martinez-Bueno M."/>
        </authorList>
    </citation>
    <scope>NUCLEOTIDE SEQUENCE</scope>
    <source>
        <strain evidence="1">CM22</strain>
    </source>
</reference>
<evidence type="ECO:0008006" key="3">
    <source>
        <dbReference type="Google" id="ProtNLM"/>
    </source>
</evidence>
<name>A0AAW9JSJ5_CARML</name>
<organism evidence="1 2">
    <name type="scientific">Carnobacterium maltaromaticum</name>
    <name type="common">Carnobacterium piscicola</name>
    <dbReference type="NCBI Taxonomy" id="2751"/>
    <lineage>
        <taxon>Bacteria</taxon>
        <taxon>Bacillati</taxon>
        <taxon>Bacillota</taxon>
        <taxon>Bacilli</taxon>
        <taxon>Lactobacillales</taxon>
        <taxon>Carnobacteriaceae</taxon>
        <taxon>Carnobacterium</taxon>
    </lineage>
</organism>
<protein>
    <recommendedName>
        <fullName evidence="3">HTH cro/C1-type domain-containing protein</fullName>
    </recommendedName>
</protein>
<proteinExistence type="predicted"/>
<evidence type="ECO:0000313" key="2">
    <source>
        <dbReference type="Proteomes" id="UP001290462"/>
    </source>
</evidence>
<dbReference type="Proteomes" id="UP001290462">
    <property type="component" value="Unassembled WGS sequence"/>
</dbReference>
<dbReference type="RefSeq" id="WP_322808432.1">
    <property type="nucleotide sequence ID" value="NZ_JAVBVO010000002.1"/>
</dbReference>
<evidence type="ECO:0000313" key="1">
    <source>
        <dbReference type="EMBL" id="MDZ5757534.1"/>
    </source>
</evidence>